<keyword evidence="1" id="KW-1133">Transmembrane helix</keyword>
<feature type="transmembrane region" description="Helical" evidence="1">
    <location>
        <begin position="186"/>
        <end position="205"/>
    </location>
</feature>
<organism evidence="2 3">
    <name type="scientific">Fulvivirga sedimenti</name>
    <dbReference type="NCBI Taxonomy" id="2879465"/>
    <lineage>
        <taxon>Bacteria</taxon>
        <taxon>Pseudomonadati</taxon>
        <taxon>Bacteroidota</taxon>
        <taxon>Cytophagia</taxon>
        <taxon>Cytophagales</taxon>
        <taxon>Fulvivirgaceae</taxon>
        <taxon>Fulvivirga</taxon>
    </lineage>
</organism>
<gene>
    <name evidence="2" type="ORF">LDX50_03995</name>
</gene>
<dbReference type="AlphaFoldDB" id="A0A9X1KWJ1"/>
<feature type="transmembrane region" description="Helical" evidence="1">
    <location>
        <begin position="159"/>
        <end position="179"/>
    </location>
</feature>
<accession>A0A9X1KWJ1</accession>
<keyword evidence="3" id="KW-1185">Reference proteome</keyword>
<feature type="transmembrane region" description="Helical" evidence="1">
    <location>
        <begin position="82"/>
        <end position="102"/>
    </location>
</feature>
<dbReference type="Proteomes" id="UP001139409">
    <property type="component" value="Unassembled WGS sequence"/>
</dbReference>
<protein>
    <submittedName>
        <fullName evidence="2">PA-phosphatase</fullName>
    </submittedName>
</protein>
<name>A0A9X1KWJ1_9BACT</name>
<evidence type="ECO:0000313" key="3">
    <source>
        <dbReference type="Proteomes" id="UP001139409"/>
    </source>
</evidence>
<proteinExistence type="predicted"/>
<feature type="transmembrane region" description="Helical" evidence="1">
    <location>
        <begin position="12"/>
        <end position="30"/>
    </location>
</feature>
<dbReference type="EMBL" id="JAIXNE010000001">
    <property type="protein sequence ID" value="MCA6074014.1"/>
    <property type="molecule type" value="Genomic_DNA"/>
</dbReference>
<evidence type="ECO:0000313" key="2">
    <source>
        <dbReference type="EMBL" id="MCA6074014.1"/>
    </source>
</evidence>
<dbReference type="RefSeq" id="WP_225697121.1">
    <property type="nucleotide sequence ID" value="NZ_JAIXNE010000001.1"/>
</dbReference>
<reference evidence="2" key="1">
    <citation type="submission" date="2021-09" db="EMBL/GenBank/DDBJ databases">
        <title>Fulvivirga sp. isolated from coastal sediment.</title>
        <authorList>
            <person name="Yu H."/>
        </authorList>
    </citation>
    <scope>NUCLEOTIDE SEQUENCE</scope>
    <source>
        <strain evidence="2">1062</strain>
    </source>
</reference>
<keyword evidence="1" id="KW-0472">Membrane</keyword>
<feature type="transmembrane region" description="Helical" evidence="1">
    <location>
        <begin position="136"/>
        <end position="153"/>
    </location>
</feature>
<keyword evidence="1" id="KW-0812">Transmembrane</keyword>
<feature type="transmembrane region" description="Helical" evidence="1">
    <location>
        <begin position="45"/>
        <end position="70"/>
    </location>
</feature>
<evidence type="ECO:0000256" key="1">
    <source>
        <dbReference type="SAM" id="Phobius"/>
    </source>
</evidence>
<sequence length="206" mass="23218">MIRKLAEFISVILHPLVQTTLLAAVIFRYIPEILKPFNVETIPNLLFLLAILTFIVPILSVVALRLIGAISTLRMEERRERLMPFFFIGCYYALTVYLFSQRVVLNDVMILILSIITILVFLVFLITFFMKISVHAAASWGVVGFLLAIHLHLPYSPLLYPIVVFLILAGLVSSARLLLNAHTPREVHTGAVLGFALCFGILYFAM</sequence>
<feature type="transmembrane region" description="Helical" evidence="1">
    <location>
        <begin position="108"/>
        <end position="129"/>
    </location>
</feature>
<comment type="caution">
    <text evidence="2">The sequence shown here is derived from an EMBL/GenBank/DDBJ whole genome shotgun (WGS) entry which is preliminary data.</text>
</comment>